<reference evidence="2" key="2">
    <citation type="submission" date="2023-04" db="EMBL/GenBank/DDBJ databases">
        <authorList>
            <person name="Bruccoleri R.E."/>
            <person name="Oakeley E.J."/>
            <person name="Faust A.-M."/>
            <person name="Dessus-Babus S."/>
            <person name="Altorfer M."/>
            <person name="Burckhardt D."/>
            <person name="Oertli M."/>
            <person name="Naumann U."/>
            <person name="Petersen F."/>
            <person name="Wong J."/>
        </authorList>
    </citation>
    <scope>NUCLEOTIDE SEQUENCE</scope>
    <source>
        <strain evidence="2">GSM-AAB239-AS_SAM_17_03QT</strain>
        <tissue evidence="2">Leaf</tissue>
    </source>
</reference>
<dbReference type="Proteomes" id="UP001140949">
    <property type="component" value="Unassembled WGS sequence"/>
</dbReference>
<evidence type="ECO:0000313" key="2">
    <source>
        <dbReference type="EMBL" id="KAJ6816942.1"/>
    </source>
</evidence>
<reference evidence="2" key="1">
    <citation type="journal article" date="2023" name="GigaByte">
        <title>Genome assembly of the bearded iris, Iris pallida Lam.</title>
        <authorList>
            <person name="Bruccoleri R.E."/>
            <person name="Oakeley E.J."/>
            <person name="Faust A.M.E."/>
            <person name="Altorfer M."/>
            <person name="Dessus-Babus S."/>
            <person name="Burckhardt D."/>
            <person name="Oertli M."/>
            <person name="Naumann U."/>
            <person name="Petersen F."/>
            <person name="Wong J."/>
        </authorList>
    </citation>
    <scope>NUCLEOTIDE SEQUENCE</scope>
    <source>
        <strain evidence="2">GSM-AAB239-AS_SAM_17_03QT</strain>
    </source>
</reference>
<comment type="caution">
    <text evidence="2">The sequence shown here is derived from an EMBL/GenBank/DDBJ whole genome shotgun (WGS) entry which is preliminary data.</text>
</comment>
<keyword evidence="3" id="KW-1185">Reference proteome</keyword>
<evidence type="ECO:0000256" key="1">
    <source>
        <dbReference type="SAM" id="MobiDB-lite"/>
    </source>
</evidence>
<feature type="region of interest" description="Disordered" evidence="1">
    <location>
        <begin position="1"/>
        <end position="38"/>
    </location>
</feature>
<organism evidence="2 3">
    <name type="scientific">Iris pallida</name>
    <name type="common">Sweet iris</name>
    <dbReference type="NCBI Taxonomy" id="29817"/>
    <lineage>
        <taxon>Eukaryota</taxon>
        <taxon>Viridiplantae</taxon>
        <taxon>Streptophyta</taxon>
        <taxon>Embryophyta</taxon>
        <taxon>Tracheophyta</taxon>
        <taxon>Spermatophyta</taxon>
        <taxon>Magnoliopsida</taxon>
        <taxon>Liliopsida</taxon>
        <taxon>Asparagales</taxon>
        <taxon>Iridaceae</taxon>
        <taxon>Iridoideae</taxon>
        <taxon>Irideae</taxon>
        <taxon>Iris</taxon>
    </lineage>
</organism>
<feature type="compositionally biased region" description="Basic and acidic residues" evidence="1">
    <location>
        <begin position="1"/>
        <end position="23"/>
    </location>
</feature>
<evidence type="ECO:0000313" key="3">
    <source>
        <dbReference type="Proteomes" id="UP001140949"/>
    </source>
</evidence>
<feature type="region of interest" description="Disordered" evidence="1">
    <location>
        <begin position="100"/>
        <end position="126"/>
    </location>
</feature>
<dbReference type="AlphaFoldDB" id="A0AAX6FKQ3"/>
<accession>A0AAX6FKQ3</accession>
<protein>
    <submittedName>
        <fullName evidence="2">Leucine-rich repeat extensin-like protein 3</fullName>
    </submittedName>
</protein>
<sequence length="137" mass="15477">MAAKRWPDLGKDVGTRASRREGGPHGGARRKALPARRPWEEISGQWQAEARVLARSDRGIHWCRKSDAALENMRAGLSSSTRLSTKARAHWRLRQVDMATHGAQLSAKPFGARREASRGRASRRRVTPKEAADSWWW</sequence>
<proteinExistence type="predicted"/>
<gene>
    <name evidence="2" type="ORF">M6B38_413640</name>
</gene>
<name>A0AAX6FKQ3_IRIPA</name>
<dbReference type="EMBL" id="JANAVB010028000">
    <property type="protein sequence ID" value="KAJ6816942.1"/>
    <property type="molecule type" value="Genomic_DNA"/>
</dbReference>